<evidence type="ECO:0000313" key="3">
    <source>
        <dbReference type="EMBL" id="OAP55055.1"/>
    </source>
</evidence>
<dbReference type="RefSeq" id="XP_018688422.1">
    <property type="nucleotide sequence ID" value="XM_018842261.1"/>
</dbReference>
<organism evidence="3 4">
    <name type="scientific">Fonsecaea erecta</name>
    <dbReference type="NCBI Taxonomy" id="1367422"/>
    <lineage>
        <taxon>Eukaryota</taxon>
        <taxon>Fungi</taxon>
        <taxon>Dikarya</taxon>
        <taxon>Ascomycota</taxon>
        <taxon>Pezizomycotina</taxon>
        <taxon>Eurotiomycetes</taxon>
        <taxon>Chaetothyriomycetidae</taxon>
        <taxon>Chaetothyriales</taxon>
        <taxon>Herpotrichiellaceae</taxon>
        <taxon>Fonsecaea</taxon>
    </lineage>
</organism>
<feature type="region of interest" description="Disordered" evidence="2">
    <location>
        <begin position="113"/>
        <end position="148"/>
    </location>
</feature>
<name>A0A178Z7N4_9EURO</name>
<feature type="coiled-coil region" evidence="1">
    <location>
        <begin position="310"/>
        <end position="337"/>
    </location>
</feature>
<dbReference type="GeneID" id="30014923"/>
<comment type="caution">
    <text evidence="3">The sequence shown here is derived from an EMBL/GenBank/DDBJ whole genome shotgun (WGS) entry which is preliminary data.</text>
</comment>
<reference evidence="3 4" key="1">
    <citation type="submission" date="2016-04" db="EMBL/GenBank/DDBJ databases">
        <title>Draft genome of Fonsecaea erecta CBS 125763.</title>
        <authorList>
            <person name="Weiss V.A."/>
            <person name="Vicente V.A."/>
            <person name="Raittz R.T."/>
            <person name="Moreno L.F."/>
            <person name="De Souza E.M."/>
            <person name="Pedrosa F.O."/>
            <person name="Steffens M.B."/>
            <person name="Faoro H."/>
            <person name="Tadra-Sfeir M.Z."/>
            <person name="Najafzadeh M.J."/>
            <person name="Felipe M.S."/>
            <person name="Teixeira M."/>
            <person name="Sun J."/>
            <person name="Xi L."/>
            <person name="Gomes R."/>
            <person name="De Azevedo C.M."/>
            <person name="Salgado C.G."/>
            <person name="Da Silva M.B."/>
            <person name="Nascimento M.F."/>
            <person name="Queiroz-Telles F."/>
            <person name="Attili D.S."/>
            <person name="Gorbushina A."/>
        </authorList>
    </citation>
    <scope>NUCLEOTIDE SEQUENCE [LARGE SCALE GENOMIC DNA]</scope>
    <source>
        <strain evidence="3 4">CBS 125763</strain>
    </source>
</reference>
<evidence type="ECO:0000313" key="4">
    <source>
        <dbReference type="Proteomes" id="UP000078343"/>
    </source>
</evidence>
<evidence type="ECO:0000256" key="2">
    <source>
        <dbReference type="SAM" id="MobiDB-lite"/>
    </source>
</evidence>
<evidence type="ECO:0000256" key="1">
    <source>
        <dbReference type="SAM" id="Coils"/>
    </source>
</evidence>
<sequence length="403" mass="45614">MTNPPDERVVYLALRNTFKGADAQVRRPKKVRELVQKVQKRSDVRDLIREHNIDNVCNVARSLLEQQIFESTLKAKIRFPEVFQVSPAQTAERSASEAEAARSEANAIRILTEGERSNDTIPQSQDLLPAQNAPLDSVPHELPGPSGKRPSCYPVANVPSLYPVYLPFQTQHQLLVKVQGILERACHEFGMRAIKEAVEREGWDCPESAELNRWPRVLLLHKDNFLQGDLEALGKPLEQVLDSITQLRHTAVHRLRVSANRLEQFMVDAEALARLLQHDSCTRQLSRLRLDTQLTLGELKRYKDLLESNVTSKLRDIATQRAELDRLEEEAVQDMLREDKEYQRLAGMSLNQAMETPDTVLHSQAPTELDTKSDCDPDTDLERISSNEQDTDYRGGSSSKAAG</sequence>
<evidence type="ECO:0008006" key="5">
    <source>
        <dbReference type="Google" id="ProtNLM"/>
    </source>
</evidence>
<keyword evidence="4" id="KW-1185">Reference proteome</keyword>
<feature type="compositionally biased region" description="Basic and acidic residues" evidence="2">
    <location>
        <begin position="369"/>
        <end position="385"/>
    </location>
</feature>
<gene>
    <name evidence="3" type="ORF">AYL99_10755</name>
</gene>
<dbReference type="AlphaFoldDB" id="A0A178Z7N4"/>
<feature type="region of interest" description="Disordered" evidence="2">
    <location>
        <begin position="362"/>
        <end position="403"/>
    </location>
</feature>
<dbReference type="EMBL" id="LVYI01000012">
    <property type="protein sequence ID" value="OAP55055.1"/>
    <property type="molecule type" value="Genomic_DNA"/>
</dbReference>
<dbReference type="OrthoDB" id="5324651at2759"/>
<dbReference type="Proteomes" id="UP000078343">
    <property type="component" value="Unassembled WGS sequence"/>
</dbReference>
<keyword evidence="1" id="KW-0175">Coiled coil</keyword>
<protein>
    <recommendedName>
        <fullName evidence="5">Ubiquinol-cytochrome-c reductase cytochrome c1</fullName>
    </recommendedName>
</protein>
<accession>A0A178Z7N4</accession>
<proteinExistence type="predicted"/>
<dbReference type="STRING" id="1367422.A0A178Z7N4"/>